<dbReference type="GO" id="GO:0071555">
    <property type="term" value="P:cell wall organization"/>
    <property type="evidence" value="ECO:0007669"/>
    <property type="project" value="TreeGrafter"/>
</dbReference>
<dbReference type="PANTHER" id="PTHR22926">
    <property type="entry name" value="PHOSPHO-N-ACETYLMURAMOYL-PENTAPEPTIDE-TRANSFERASE"/>
    <property type="match status" value="1"/>
</dbReference>
<comment type="caution">
    <text evidence="10">The sequence shown here is derived from an EMBL/GenBank/DDBJ whole genome shotgun (WGS) entry which is preliminary data.</text>
</comment>
<feature type="transmembrane region" description="Helical" evidence="9">
    <location>
        <begin position="149"/>
        <end position="167"/>
    </location>
</feature>
<gene>
    <name evidence="10" type="ORF">BV61_06635</name>
</gene>
<dbReference type="GO" id="GO:0044038">
    <property type="term" value="P:cell wall macromolecule biosynthetic process"/>
    <property type="evidence" value="ECO:0007669"/>
    <property type="project" value="TreeGrafter"/>
</dbReference>
<dbReference type="GO" id="GO:0046872">
    <property type="term" value="F:metal ion binding"/>
    <property type="evidence" value="ECO:0007669"/>
    <property type="project" value="UniProtKB-KW"/>
</dbReference>
<evidence type="ECO:0000256" key="1">
    <source>
        <dbReference type="ARBA" id="ARBA00004651"/>
    </source>
</evidence>
<keyword evidence="7" id="KW-0460">Magnesium</keyword>
<proteinExistence type="predicted"/>
<feature type="binding site" evidence="7">
    <location>
        <position position="235"/>
    </location>
    <ligand>
        <name>Mg(2+)</name>
        <dbReference type="ChEBI" id="CHEBI:18420"/>
    </ligand>
</feature>
<feature type="transmembrane region" description="Helical" evidence="9">
    <location>
        <begin position="337"/>
        <end position="352"/>
    </location>
</feature>
<feature type="transmembrane region" description="Helical" evidence="9">
    <location>
        <begin position="12"/>
        <end position="36"/>
    </location>
</feature>
<dbReference type="PANTHER" id="PTHR22926:SF3">
    <property type="entry name" value="UNDECAPRENYL-PHOSPHATE ALPHA-N-ACETYLGLUCOSAMINYL 1-PHOSPHATE TRANSFERASE"/>
    <property type="match status" value="1"/>
</dbReference>
<comment type="cofactor">
    <cofactor evidence="7">
        <name>Mg(2+)</name>
        <dbReference type="ChEBI" id="CHEBI:18420"/>
    </cofactor>
</comment>
<keyword evidence="6 9" id="KW-0472">Membrane</keyword>
<evidence type="ECO:0000256" key="6">
    <source>
        <dbReference type="ARBA" id="ARBA00023136"/>
    </source>
</evidence>
<dbReference type="AlphaFoldDB" id="A0A1T1CCD3"/>
<protein>
    <submittedName>
        <fullName evidence="10">Undecaprenyl-phosphate alpha-N-acetylglucosaminyl 1-phosphate transferase</fullName>
    </submittedName>
</protein>
<keyword evidence="4 9" id="KW-0812">Transmembrane</keyword>
<dbReference type="Proteomes" id="UP000242636">
    <property type="component" value="Unassembled WGS sequence"/>
</dbReference>
<evidence type="ECO:0000256" key="4">
    <source>
        <dbReference type="ARBA" id="ARBA00022692"/>
    </source>
</evidence>
<feature type="region of interest" description="Disordered" evidence="8">
    <location>
        <begin position="362"/>
        <end position="415"/>
    </location>
</feature>
<feature type="binding site" evidence="7">
    <location>
        <position position="172"/>
    </location>
    <ligand>
        <name>Mg(2+)</name>
        <dbReference type="ChEBI" id="CHEBI:18420"/>
    </ligand>
</feature>
<evidence type="ECO:0000256" key="7">
    <source>
        <dbReference type="PIRSR" id="PIRSR600715-1"/>
    </source>
</evidence>
<feature type="transmembrane region" description="Helical" evidence="9">
    <location>
        <begin position="56"/>
        <end position="84"/>
    </location>
</feature>
<evidence type="ECO:0000256" key="8">
    <source>
        <dbReference type="SAM" id="MobiDB-lite"/>
    </source>
</evidence>
<feature type="transmembrane region" description="Helical" evidence="9">
    <location>
        <begin position="179"/>
        <end position="199"/>
    </location>
</feature>
<accession>A0A1T1CCD3</accession>
<evidence type="ECO:0000313" key="10">
    <source>
        <dbReference type="EMBL" id="OOV26234.1"/>
    </source>
</evidence>
<keyword evidence="2" id="KW-1003">Cell membrane</keyword>
<keyword evidence="7" id="KW-0479">Metal-binding</keyword>
<dbReference type="CDD" id="cd06853">
    <property type="entry name" value="GT_WecA_like"/>
    <property type="match status" value="1"/>
</dbReference>
<dbReference type="InterPro" id="IPR018480">
    <property type="entry name" value="PNAcMuramoyl-5peptid_Trfase_CS"/>
</dbReference>
<dbReference type="InterPro" id="IPR000715">
    <property type="entry name" value="Glycosyl_transferase_4"/>
</dbReference>
<dbReference type="GO" id="GO:0009103">
    <property type="term" value="P:lipopolysaccharide biosynthetic process"/>
    <property type="evidence" value="ECO:0007669"/>
    <property type="project" value="TreeGrafter"/>
</dbReference>
<feature type="transmembrane region" description="Helical" evidence="9">
    <location>
        <begin position="260"/>
        <end position="282"/>
    </location>
</feature>
<keyword evidence="3 10" id="KW-0808">Transferase</keyword>
<keyword evidence="11" id="KW-1185">Reference proteome</keyword>
<evidence type="ECO:0000313" key="11">
    <source>
        <dbReference type="Proteomes" id="UP000242636"/>
    </source>
</evidence>
<feature type="transmembrane region" description="Helical" evidence="9">
    <location>
        <begin position="236"/>
        <end position="254"/>
    </location>
</feature>
<reference evidence="10 11" key="1">
    <citation type="submission" date="2017-02" db="EMBL/GenBank/DDBJ databases">
        <title>Draft Genome Sequences of 'Candidatus Synechococcus spongiarum', Cyanobacterial Symbionts of the Mediterranean Sponge Aplysina aerophoba from two locations.</title>
        <authorList>
            <person name="Slaby B.M."/>
            <person name="Hentschel U."/>
        </authorList>
    </citation>
    <scope>NUCLEOTIDE SEQUENCE [LARGE SCALE GENOMIC DNA]</scope>
    <source>
        <strain evidence="10">LMB bulk15M</strain>
    </source>
</reference>
<dbReference type="EMBL" id="MWLD01000074">
    <property type="protein sequence ID" value="OOV26234.1"/>
    <property type="molecule type" value="Genomic_DNA"/>
</dbReference>
<evidence type="ECO:0000256" key="3">
    <source>
        <dbReference type="ARBA" id="ARBA00022679"/>
    </source>
</evidence>
<feature type="transmembrane region" description="Helical" evidence="9">
    <location>
        <begin position="312"/>
        <end position="331"/>
    </location>
</feature>
<evidence type="ECO:0000256" key="5">
    <source>
        <dbReference type="ARBA" id="ARBA00022989"/>
    </source>
</evidence>
<evidence type="ECO:0000256" key="9">
    <source>
        <dbReference type="SAM" id="Phobius"/>
    </source>
</evidence>
<evidence type="ECO:0000256" key="2">
    <source>
        <dbReference type="ARBA" id="ARBA00022475"/>
    </source>
</evidence>
<name>A0A1T1CCD3_9SYNE</name>
<sequence>MAGILAAVASPWSFSLFVFGLSVLITTLLVPVVRGLGLRFGFTDRPDTRKQHKTPVVRIGGIAMVLGFTLALAVTWACGAFGVLPRNQETLIWAAIGGSLAFFCIGLADDLFSLPPLPRLSMQFLVATVVWEAGIRITAVNLYPGGQVLQFSTGFSVLVTMLWLVGITNAINWIDGLDGLAAGVGGIAAAGLTVVTFYVNDQIALAPTLLAVALAGTCLGFLRHNLNPAQIFMGDGGSYFLGFALASISVIGPAKEFTGVSLLLPLMILFLPLADMSAVVMCRLRSGYSPFHPDRRHLHHRLLRAGFSHRHTVFLIYAVTQWLACLALVVANVGNRFLWLSLATALLIWLLLRSRWKRVAPRGHGEDSGGRMAVHGADVPPSQAEQGCGTAQAGYPQPPLKHDAPQASPAATVRPSTRPVKIFVSRRNASHGH</sequence>
<organism evidence="10 11">
    <name type="scientific">Candidatus Synechococcus spongiarum LMB bulk15M</name>
    <dbReference type="NCBI Taxonomy" id="1943582"/>
    <lineage>
        <taxon>Bacteria</taxon>
        <taxon>Bacillati</taxon>
        <taxon>Cyanobacteriota</taxon>
        <taxon>Cyanophyceae</taxon>
        <taxon>Synechococcales</taxon>
        <taxon>Synechococcaceae</taxon>
        <taxon>Synechococcus</taxon>
    </lineage>
</organism>
<keyword evidence="5 9" id="KW-1133">Transmembrane helix</keyword>
<dbReference type="GO" id="GO:0005886">
    <property type="term" value="C:plasma membrane"/>
    <property type="evidence" value="ECO:0007669"/>
    <property type="project" value="UniProtKB-SubCell"/>
</dbReference>
<feature type="transmembrane region" description="Helical" evidence="9">
    <location>
        <begin position="205"/>
        <end position="224"/>
    </location>
</feature>
<feature type="transmembrane region" description="Helical" evidence="9">
    <location>
        <begin position="90"/>
        <end position="112"/>
    </location>
</feature>
<dbReference type="PROSITE" id="PS01348">
    <property type="entry name" value="MRAY_2"/>
    <property type="match status" value="1"/>
</dbReference>
<comment type="subcellular location">
    <subcellularLocation>
        <location evidence="1">Cell membrane</location>
        <topology evidence="1">Multi-pass membrane protein</topology>
    </subcellularLocation>
</comment>
<dbReference type="GO" id="GO:0016780">
    <property type="term" value="F:phosphotransferase activity, for other substituted phosphate groups"/>
    <property type="evidence" value="ECO:0007669"/>
    <property type="project" value="InterPro"/>
</dbReference>
<dbReference type="Pfam" id="PF00953">
    <property type="entry name" value="Glycos_transf_4"/>
    <property type="match status" value="1"/>
</dbReference>